<dbReference type="NCBIfam" id="TIGR00750">
    <property type="entry name" value="lao"/>
    <property type="match status" value="1"/>
</dbReference>
<comment type="similarity">
    <text evidence="1">Belongs to the SIMIBI class G3E GTPase family. ArgK/MeaB subfamily.</text>
</comment>
<dbReference type="NCBIfam" id="NF006958">
    <property type="entry name" value="PRK09435.1"/>
    <property type="match status" value="1"/>
</dbReference>
<dbReference type="Pfam" id="PF03308">
    <property type="entry name" value="MeaB"/>
    <property type="match status" value="1"/>
</dbReference>
<dbReference type="Proteomes" id="UP000318148">
    <property type="component" value="Unassembled WGS sequence"/>
</dbReference>
<dbReference type="InterPro" id="IPR005129">
    <property type="entry name" value="GTPase_ArgK"/>
</dbReference>
<protein>
    <submittedName>
        <fullName evidence="2">Methylmalonyl Co-A mutase-associated GTPase MeaB</fullName>
        <ecNumber evidence="2">3.6.5.-</ecNumber>
    </submittedName>
</protein>
<evidence type="ECO:0000256" key="1">
    <source>
        <dbReference type="ARBA" id="ARBA00009625"/>
    </source>
</evidence>
<evidence type="ECO:0000313" key="3">
    <source>
        <dbReference type="Proteomes" id="UP000318148"/>
    </source>
</evidence>
<dbReference type="GO" id="GO:0003924">
    <property type="term" value="F:GTPase activity"/>
    <property type="evidence" value="ECO:0007669"/>
    <property type="project" value="InterPro"/>
</dbReference>
<dbReference type="AlphaFoldDB" id="A0A520LNX2"/>
<dbReference type="EMBL" id="SHBO01000004">
    <property type="protein sequence ID" value="RZO08425.1"/>
    <property type="molecule type" value="Genomic_DNA"/>
</dbReference>
<accession>A0A520LNX2</accession>
<proteinExistence type="inferred from homology"/>
<comment type="caution">
    <text evidence="2">The sequence shown here is derived from an EMBL/GenBank/DDBJ whole genome shotgun (WGS) entry which is preliminary data.</text>
</comment>
<reference evidence="2 3" key="1">
    <citation type="submission" date="2019-02" db="EMBL/GenBank/DDBJ databases">
        <title>Prokaryotic population dynamics and viral predation in marine succession experiment using metagenomics: the confinement effect.</title>
        <authorList>
            <person name="Haro-Moreno J.M."/>
            <person name="Rodriguez-Valera F."/>
            <person name="Lopez-Perez M."/>
        </authorList>
    </citation>
    <scope>NUCLEOTIDE SEQUENCE [LARGE SCALE GENOMIC DNA]</scope>
    <source>
        <strain evidence="2">MED-G169</strain>
    </source>
</reference>
<dbReference type="Gene3D" id="3.40.50.300">
    <property type="entry name" value="P-loop containing nucleotide triphosphate hydrolases"/>
    <property type="match status" value="1"/>
</dbReference>
<dbReference type="InterPro" id="IPR027417">
    <property type="entry name" value="P-loop_NTPase"/>
</dbReference>
<name>A0A520LNX2_9GAMM</name>
<dbReference type="GO" id="GO:0005737">
    <property type="term" value="C:cytoplasm"/>
    <property type="evidence" value="ECO:0007669"/>
    <property type="project" value="TreeGrafter"/>
</dbReference>
<gene>
    <name evidence="2" type="primary">meaB</name>
    <name evidence="2" type="ORF">EVB02_00535</name>
</gene>
<dbReference type="Gene3D" id="1.20.5.170">
    <property type="match status" value="1"/>
</dbReference>
<dbReference type="CDD" id="cd03114">
    <property type="entry name" value="MMAA-like"/>
    <property type="match status" value="1"/>
</dbReference>
<dbReference type="PANTHER" id="PTHR23408">
    <property type="entry name" value="METHYLMALONYL-COA MUTASE"/>
    <property type="match status" value="1"/>
</dbReference>
<evidence type="ECO:0000313" key="2">
    <source>
        <dbReference type="EMBL" id="RZO08425.1"/>
    </source>
</evidence>
<dbReference type="SUPFAM" id="SSF52540">
    <property type="entry name" value="P-loop containing nucleoside triphosphate hydrolases"/>
    <property type="match status" value="1"/>
</dbReference>
<dbReference type="GO" id="GO:0005525">
    <property type="term" value="F:GTP binding"/>
    <property type="evidence" value="ECO:0007669"/>
    <property type="project" value="InterPro"/>
</dbReference>
<dbReference type="PANTHER" id="PTHR23408:SF3">
    <property type="entry name" value="METHYLMALONIC ACIDURIA TYPE A PROTEIN, MITOCHONDRIAL"/>
    <property type="match status" value="1"/>
</dbReference>
<keyword evidence="2" id="KW-0378">Hydrolase</keyword>
<organism evidence="2 3">
    <name type="scientific">SAR92 clade bacterium</name>
    <dbReference type="NCBI Taxonomy" id="2315479"/>
    <lineage>
        <taxon>Bacteria</taxon>
        <taxon>Pseudomonadati</taxon>
        <taxon>Pseudomonadota</taxon>
        <taxon>Gammaproteobacteria</taxon>
        <taxon>Cellvibrionales</taxon>
        <taxon>Porticoccaceae</taxon>
        <taxon>SAR92 clade</taxon>
    </lineage>
</organism>
<dbReference type="EC" id="3.6.5.-" evidence="2"/>
<sequence length="330" mass="36123">MREVEILAERLKDGDKRALSKALTLAESVNHDHMTQLSELFRELKNIKHKSLKLAISGSPGVGKSTFIEAMGLYLCNHGYSVAVLAVDPSSPKSGGSILGDKTRMNELAAMNSAFIRPTPSGGNLGGVARSTENSIKLCEVVGFDFILVETLGVGQGEFSARKMTDMFVLILSPLGGDDLQGIKKGIVELADMILVNKSDGDHEHLAANTLLHYESALKVSRKKLKGWDVPVRRISALNSTGIEEVYSDIKRFKSQNIRKNGCIFEREFQAKESIMKDASGLILNHINSSPILSKHVTDLSKEVLEGKISVKFAAKQMLSYYSEDADKNK</sequence>